<keyword evidence="12" id="KW-1185">Reference proteome</keyword>
<dbReference type="PANTHER" id="PTHR30040:SF2">
    <property type="entry name" value="FAD:PROTEIN FMN TRANSFERASE"/>
    <property type="match status" value="1"/>
</dbReference>
<evidence type="ECO:0000256" key="8">
    <source>
        <dbReference type="ARBA" id="ARBA00022842"/>
    </source>
</evidence>
<evidence type="ECO:0000256" key="6">
    <source>
        <dbReference type="ARBA" id="ARBA00022723"/>
    </source>
</evidence>
<evidence type="ECO:0000256" key="9">
    <source>
        <dbReference type="ARBA" id="ARBA00031306"/>
    </source>
</evidence>
<dbReference type="EMBL" id="JAUQTB010000002">
    <property type="protein sequence ID" value="MDO7905956.1"/>
    <property type="molecule type" value="Genomic_DNA"/>
</dbReference>
<keyword evidence="6" id="KW-0479">Metal-binding</keyword>
<evidence type="ECO:0000256" key="1">
    <source>
        <dbReference type="ARBA" id="ARBA00001946"/>
    </source>
</evidence>
<proteinExistence type="predicted"/>
<dbReference type="InterPro" id="IPR003374">
    <property type="entry name" value="ApbE-like_sf"/>
</dbReference>
<keyword evidence="5 11" id="KW-0808">Transferase</keyword>
<dbReference type="RefSeq" id="WP_305023144.1">
    <property type="nucleotide sequence ID" value="NZ_JAUQTB010000002.1"/>
</dbReference>
<name>A0ABT9C9P7_9BACL</name>
<protein>
    <recommendedName>
        <fullName evidence="3">FAD:protein FMN transferase</fullName>
        <ecNumber evidence="2">2.7.1.180</ecNumber>
    </recommendedName>
    <alternativeName>
        <fullName evidence="9">Flavin transferase</fullName>
    </alternativeName>
</protein>
<evidence type="ECO:0000256" key="2">
    <source>
        <dbReference type="ARBA" id="ARBA00011955"/>
    </source>
</evidence>
<evidence type="ECO:0000256" key="3">
    <source>
        <dbReference type="ARBA" id="ARBA00016337"/>
    </source>
</evidence>
<dbReference type="Gene3D" id="3.10.520.10">
    <property type="entry name" value="ApbE-like domains"/>
    <property type="match status" value="1"/>
</dbReference>
<evidence type="ECO:0000256" key="10">
    <source>
        <dbReference type="ARBA" id="ARBA00048540"/>
    </source>
</evidence>
<evidence type="ECO:0000256" key="5">
    <source>
        <dbReference type="ARBA" id="ARBA00022679"/>
    </source>
</evidence>
<comment type="caution">
    <text evidence="11">The sequence shown here is derived from an EMBL/GenBank/DDBJ whole genome shotgun (WGS) entry which is preliminary data.</text>
</comment>
<keyword evidence="7" id="KW-0274">FAD</keyword>
<evidence type="ECO:0000313" key="11">
    <source>
        <dbReference type="EMBL" id="MDO7905956.1"/>
    </source>
</evidence>
<dbReference type="GO" id="GO:0016740">
    <property type="term" value="F:transferase activity"/>
    <property type="evidence" value="ECO:0007669"/>
    <property type="project" value="UniProtKB-KW"/>
</dbReference>
<dbReference type="Proteomes" id="UP001240171">
    <property type="component" value="Unassembled WGS sequence"/>
</dbReference>
<keyword evidence="4" id="KW-0285">Flavoprotein</keyword>
<evidence type="ECO:0000256" key="4">
    <source>
        <dbReference type="ARBA" id="ARBA00022630"/>
    </source>
</evidence>
<dbReference type="EC" id="2.7.1.180" evidence="2"/>
<accession>A0ABT9C9P7</accession>
<evidence type="ECO:0000256" key="7">
    <source>
        <dbReference type="ARBA" id="ARBA00022827"/>
    </source>
</evidence>
<dbReference type="Pfam" id="PF02424">
    <property type="entry name" value="ApbE"/>
    <property type="match status" value="1"/>
</dbReference>
<keyword evidence="8" id="KW-0460">Magnesium</keyword>
<gene>
    <name evidence="11" type="ORF">Q5741_05925</name>
</gene>
<comment type="cofactor">
    <cofactor evidence="1">
        <name>Mg(2+)</name>
        <dbReference type="ChEBI" id="CHEBI:18420"/>
    </cofactor>
</comment>
<dbReference type="InterPro" id="IPR024932">
    <property type="entry name" value="ApbE"/>
</dbReference>
<comment type="catalytic activity">
    <reaction evidence="10">
        <text>L-threonyl-[protein] + FAD = FMN-L-threonyl-[protein] + AMP + H(+)</text>
        <dbReference type="Rhea" id="RHEA:36847"/>
        <dbReference type="Rhea" id="RHEA-COMP:11060"/>
        <dbReference type="Rhea" id="RHEA-COMP:11061"/>
        <dbReference type="ChEBI" id="CHEBI:15378"/>
        <dbReference type="ChEBI" id="CHEBI:30013"/>
        <dbReference type="ChEBI" id="CHEBI:57692"/>
        <dbReference type="ChEBI" id="CHEBI:74257"/>
        <dbReference type="ChEBI" id="CHEBI:456215"/>
        <dbReference type="EC" id="2.7.1.180"/>
    </reaction>
</comment>
<sequence>MHTFEAMNTTVVTLGLSPLHQNKAEKWFAFAEQTFSRFRPNSELSWLNRMAGRSFLASPLMYELLSEADRCYHKTGGLFNPYMGKIIAQIGYRESFDRLPSPNAVRAQVTAPKLPKNPACFQPDNSSITLHQDAEVDLGGIAKGWSAHRLAEMLQREGVSRGAVNAGGDIAVWGKENEHLQVEVDDPFHPGQTRLTLRINGSAGVATSSVMKRRWTNQHGQEYNHIINPWSGTSSRSDLAQVTVTAPDLVQAEVYAKSVLMLGAKAGLDWLSDVQPGFGVAGITTEGRLVTNGVLQTISVLSDQNGGVDHECAS</sequence>
<organism evidence="11 12">
    <name type="scientific">Paenibacillus lacisoli</name>
    <dbReference type="NCBI Taxonomy" id="3064525"/>
    <lineage>
        <taxon>Bacteria</taxon>
        <taxon>Bacillati</taxon>
        <taxon>Bacillota</taxon>
        <taxon>Bacilli</taxon>
        <taxon>Bacillales</taxon>
        <taxon>Paenibacillaceae</taxon>
        <taxon>Paenibacillus</taxon>
    </lineage>
</organism>
<reference evidence="11 12" key="1">
    <citation type="submission" date="2023-07" db="EMBL/GenBank/DDBJ databases">
        <title>Paenibacillus sp. JX-17 nov. isolated from soil.</title>
        <authorList>
            <person name="Wan Y."/>
            <person name="Liu B."/>
        </authorList>
    </citation>
    <scope>NUCLEOTIDE SEQUENCE [LARGE SCALE GENOMIC DNA]</scope>
    <source>
        <strain evidence="11 12">JX-17</strain>
    </source>
</reference>
<dbReference type="SUPFAM" id="SSF143631">
    <property type="entry name" value="ApbE-like"/>
    <property type="match status" value="1"/>
</dbReference>
<evidence type="ECO:0000313" key="12">
    <source>
        <dbReference type="Proteomes" id="UP001240171"/>
    </source>
</evidence>
<dbReference type="PANTHER" id="PTHR30040">
    <property type="entry name" value="THIAMINE BIOSYNTHESIS LIPOPROTEIN APBE"/>
    <property type="match status" value="1"/>
</dbReference>